<evidence type="ECO:0000256" key="12">
    <source>
        <dbReference type="ARBA" id="ARBA00023125"/>
    </source>
</evidence>
<dbReference type="GO" id="GO:0004386">
    <property type="term" value="F:helicase activity"/>
    <property type="evidence" value="ECO:0007669"/>
    <property type="project" value="UniProtKB-KW"/>
</dbReference>
<reference evidence="16" key="1">
    <citation type="submission" date="2020-07" db="EMBL/GenBank/DDBJ databases">
        <title>Vallitalea pronyensis genome.</title>
        <authorList>
            <person name="Postec A."/>
        </authorList>
    </citation>
    <scope>NUCLEOTIDE SEQUENCE</scope>
    <source>
        <strain evidence="16">FatNI3</strain>
    </source>
</reference>
<keyword evidence="13" id="KW-0234">DNA repair</keyword>
<dbReference type="KEGG" id="vpy:HZI73_21695"/>
<feature type="domain" description="ATP-dependent helicase/deoxyribonuclease subunit B N-terminal" evidence="15">
    <location>
        <begin position="5"/>
        <end position="291"/>
    </location>
</feature>
<dbReference type="Pfam" id="PF21445">
    <property type="entry name" value="ADDB_N"/>
    <property type="match status" value="1"/>
</dbReference>
<dbReference type="InterPro" id="IPR014140">
    <property type="entry name" value="DNA_helicase_suAddB"/>
</dbReference>
<evidence type="ECO:0000256" key="4">
    <source>
        <dbReference type="ARBA" id="ARBA00022741"/>
    </source>
</evidence>
<keyword evidence="12" id="KW-0238">DNA-binding</keyword>
<feature type="domain" description="PD-(D/E)XK endonuclease-like" evidence="14">
    <location>
        <begin position="769"/>
        <end position="1109"/>
    </location>
</feature>
<keyword evidence="8" id="KW-0269">Exonuclease</keyword>
<evidence type="ECO:0000256" key="3">
    <source>
        <dbReference type="ARBA" id="ARBA00022723"/>
    </source>
</evidence>
<evidence type="ECO:0000256" key="8">
    <source>
        <dbReference type="ARBA" id="ARBA00022839"/>
    </source>
</evidence>
<keyword evidence="4" id="KW-0547">Nucleotide-binding</keyword>
<dbReference type="InterPro" id="IPR027417">
    <property type="entry name" value="P-loop_NTPase"/>
</dbReference>
<organism evidence="16 17">
    <name type="scientific">Vallitalea pronyensis</name>
    <dbReference type="NCBI Taxonomy" id="1348613"/>
    <lineage>
        <taxon>Bacteria</taxon>
        <taxon>Bacillati</taxon>
        <taxon>Bacillota</taxon>
        <taxon>Clostridia</taxon>
        <taxon>Lachnospirales</taxon>
        <taxon>Vallitaleaceae</taxon>
        <taxon>Vallitalea</taxon>
    </lineage>
</organism>
<keyword evidence="6" id="KW-0378">Hydrolase</keyword>
<dbReference type="GO" id="GO:0051539">
    <property type="term" value="F:4 iron, 4 sulfur cluster binding"/>
    <property type="evidence" value="ECO:0007669"/>
    <property type="project" value="UniProtKB-KW"/>
</dbReference>
<evidence type="ECO:0000256" key="9">
    <source>
        <dbReference type="ARBA" id="ARBA00022840"/>
    </source>
</evidence>
<dbReference type="AlphaFoldDB" id="A0A8J8MP21"/>
<dbReference type="InterPro" id="IPR038726">
    <property type="entry name" value="PDDEXK_AddAB-type"/>
</dbReference>
<evidence type="ECO:0000256" key="13">
    <source>
        <dbReference type="ARBA" id="ARBA00023204"/>
    </source>
</evidence>
<dbReference type="Proteomes" id="UP000683246">
    <property type="component" value="Chromosome"/>
</dbReference>
<evidence type="ECO:0000313" key="17">
    <source>
        <dbReference type="Proteomes" id="UP000683246"/>
    </source>
</evidence>
<evidence type="ECO:0000313" key="16">
    <source>
        <dbReference type="EMBL" id="QUI24753.1"/>
    </source>
</evidence>
<keyword evidence="3" id="KW-0479">Metal-binding</keyword>
<keyword evidence="17" id="KW-1185">Reference proteome</keyword>
<keyword evidence="2" id="KW-0540">Nuclease</keyword>
<proteinExistence type="predicted"/>
<dbReference type="GO" id="GO:0005524">
    <property type="term" value="F:ATP binding"/>
    <property type="evidence" value="ECO:0007669"/>
    <property type="project" value="UniProtKB-KW"/>
</dbReference>
<evidence type="ECO:0000259" key="14">
    <source>
        <dbReference type="Pfam" id="PF12705"/>
    </source>
</evidence>
<dbReference type="PANTHER" id="PTHR30591">
    <property type="entry name" value="RECBCD ENZYME SUBUNIT RECC"/>
    <property type="match status" value="1"/>
</dbReference>
<gene>
    <name evidence="16" type="primary">addB</name>
    <name evidence="16" type="ORF">HZI73_21695</name>
</gene>
<dbReference type="InterPro" id="IPR049035">
    <property type="entry name" value="ADDB_N"/>
</dbReference>
<dbReference type="SUPFAM" id="SSF52540">
    <property type="entry name" value="P-loop containing nucleoside triphosphate hydrolases"/>
    <property type="match status" value="1"/>
</dbReference>
<dbReference type="EMBL" id="CP058649">
    <property type="protein sequence ID" value="QUI24753.1"/>
    <property type="molecule type" value="Genomic_DNA"/>
</dbReference>
<evidence type="ECO:0000256" key="2">
    <source>
        <dbReference type="ARBA" id="ARBA00022722"/>
    </source>
</evidence>
<dbReference type="Gene3D" id="3.90.320.10">
    <property type="match status" value="1"/>
</dbReference>
<keyword evidence="7 16" id="KW-0347">Helicase</keyword>
<evidence type="ECO:0000256" key="1">
    <source>
        <dbReference type="ARBA" id="ARBA00022485"/>
    </source>
</evidence>
<evidence type="ECO:0000256" key="5">
    <source>
        <dbReference type="ARBA" id="ARBA00022763"/>
    </source>
</evidence>
<evidence type="ECO:0000259" key="15">
    <source>
        <dbReference type="Pfam" id="PF21445"/>
    </source>
</evidence>
<dbReference type="NCBIfam" id="TIGR02773">
    <property type="entry name" value="addB_Gpos"/>
    <property type="match status" value="1"/>
</dbReference>
<name>A0A8J8MP21_9FIRM</name>
<protein>
    <submittedName>
        <fullName evidence="16">Helicase-exonuclease AddAB subunit AddB</fullName>
    </submittedName>
</protein>
<dbReference type="PANTHER" id="PTHR30591:SF1">
    <property type="entry name" value="RECBCD ENZYME SUBUNIT RECC"/>
    <property type="match status" value="1"/>
</dbReference>
<dbReference type="Pfam" id="PF12705">
    <property type="entry name" value="PDDEXK_1"/>
    <property type="match status" value="1"/>
</dbReference>
<dbReference type="GO" id="GO:0004527">
    <property type="term" value="F:exonuclease activity"/>
    <property type="evidence" value="ECO:0007669"/>
    <property type="project" value="UniProtKB-KW"/>
</dbReference>
<keyword evidence="10" id="KW-0408">Iron</keyword>
<keyword evidence="9" id="KW-0067">ATP-binding</keyword>
<dbReference type="Gene3D" id="3.40.50.300">
    <property type="entry name" value="P-loop containing nucleotide triphosphate hydrolases"/>
    <property type="match status" value="4"/>
</dbReference>
<dbReference type="RefSeq" id="WP_212695448.1">
    <property type="nucleotide sequence ID" value="NZ_CP058649.1"/>
</dbReference>
<dbReference type="GO" id="GO:0003677">
    <property type="term" value="F:DNA binding"/>
    <property type="evidence" value="ECO:0007669"/>
    <property type="project" value="UniProtKB-KW"/>
</dbReference>
<evidence type="ECO:0000256" key="7">
    <source>
        <dbReference type="ARBA" id="ARBA00022806"/>
    </source>
</evidence>
<sequence length="1136" mass="131936">MSLQFIFGCSGSGKTKFCYDQIIEASKQDTSKTLIMIVPEQFTLETQKDIVQLHPASGIMHIEVLSFQRLAYRIMDELGGGHGVLLGKTGIGMVIRKVIENHKEQLTYFDKNCEKAGFVKELKSLITELYQYDISPETLNKSLEVVEERPLLHSKLSDLQVVYEGFKAYIKEKYMTTEESLDILSASVGESKLLANATLWIDGFYGFTPIQYKVLHEMLKKVKDTYMTLTVDQIQNMDDLSDESELFYESKKTYNKLMKIAEQEKVKVKDNIFLNKGIPHRFNHMSLAHLEKNIFRYPYKIYTQDVEGIYLYSAPHIRKEVAHISSCITALVRDEGYRFRDIGVVTGDLEGYEKVIGKSFMTYDIPFFIDKKKDIMTHPMVELIRSALEIIYRGYTYETIFRYAKTQLVNIPLNDLDILENYVLAYGIKGRKKWENPFEYPFKMDGDNDEYATMQLQRINDAREKIMKPLAVFHDAVKGKSDVRTITEALYHLLTGLHIEQQMLELSRTFKEQKELLLEKEYQSIYKVVMTLLDNIVDILGDEVMVLQEYATILESGLSQCEMGLVPPGLDQVVVGDFERSRMHEVKALFILGLNEGKIPKTSIKANILSDTDKDELQKNGVELAPTGRKKAFEEQFLIYMGLTKPSEKLYLSFARTDMEGKSMRPSILISRVRKIFRHLKMVDIETLKEEALMMPQKPTFKKLLEKLRDYETYGLNDYWKDIYSWFYRHEKWQTSVHAAVRSLYHLNAEDPLPEELVRSIYSDILINSVSRLEAFAKCPFAHFLDYGLEVEERRVREISMPDIGILFHRSIDVFSKKVHNRQLEWGQLEDGIRDQLVEETVYEVAEKYANSIFYSTSRNTYLIRRLTRITKRAIWALQYHIRKGEFEPTDYEVAFSADKAELATLKIDFDDERTMKLKGRIDRVDKYEDDDTVYVKVIDYKSGNKKFDITALYYGLQLQLLVYLNAVTELEHQKTTKQVIPAGVFYYHIDDPIIKADGELSMDMLEAHILKSLKMNGLVLNDLQIIEKMDQDIDGYSNIIPVQVTKKGTLSKRSSVASIDQFEKLKSYTRQKTEEIGRMIMDGNVGIEPYKTHKEEACKYCGYASICQFDENNGHNAYRVLKELSKEDVWNKIDR</sequence>
<evidence type="ECO:0000256" key="11">
    <source>
        <dbReference type="ARBA" id="ARBA00023014"/>
    </source>
</evidence>
<dbReference type="GO" id="GO:0000724">
    <property type="term" value="P:double-strand break repair via homologous recombination"/>
    <property type="evidence" value="ECO:0007669"/>
    <property type="project" value="InterPro"/>
</dbReference>
<evidence type="ECO:0000256" key="10">
    <source>
        <dbReference type="ARBA" id="ARBA00023004"/>
    </source>
</evidence>
<keyword evidence="5" id="KW-0227">DNA damage</keyword>
<dbReference type="Gene3D" id="6.10.140.1030">
    <property type="match status" value="1"/>
</dbReference>
<keyword evidence="1" id="KW-0004">4Fe-4S</keyword>
<evidence type="ECO:0000256" key="6">
    <source>
        <dbReference type="ARBA" id="ARBA00022801"/>
    </source>
</evidence>
<dbReference type="GO" id="GO:0046872">
    <property type="term" value="F:metal ion binding"/>
    <property type="evidence" value="ECO:0007669"/>
    <property type="project" value="UniProtKB-KW"/>
</dbReference>
<dbReference type="InterPro" id="IPR011604">
    <property type="entry name" value="PDDEXK-like_dom_sf"/>
</dbReference>
<keyword evidence="11" id="KW-0411">Iron-sulfur</keyword>
<accession>A0A8J8MP21</accession>